<dbReference type="Proteomes" id="UP001156836">
    <property type="component" value="Unassembled WGS sequence"/>
</dbReference>
<organism evidence="1 2">
    <name type="scientific">Chitiniphilus shinanonensis</name>
    <dbReference type="NCBI Taxonomy" id="553088"/>
    <lineage>
        <taxon>Bacteria</taxon>
        <taxon>Pseudomonadati</taxon>
        <taxon>Pseudomonadota</taxon>
        <taxon>Betaproteobacteria</taxon>
        <taxon>Neisseriales</taxon>
        <taxon>Chitinibacteraceae</taxon>
        <taxon>Chitiniphilus</taxon>
    </lineage>
</organism>
<sequence>MSVHQLSVCPHDTAKNQVGWFTLNTYLQRKLDVRMHFEPQDNLLKEREAVLATPHHIVYANPYSAVCFAEKGYVPVARPVGINDETVLVAQTGFDCAKAERPVKIASASDKTIIHPLGVTLLPLVGLADEDVQFEFCGNHTNAVKGVVAGTAQLAFVFNETWNGLNASTRAGLEVLAATMAGSAFHCFMVGPEWADKAGTVQAVLVGMQDDPAGKSILEELGFQGLEAVDASILEGIKGLIAE</sequence>
<evidence type="ECO:0000313" key="2">
    <source>
        <dbReference type="Proteomes" id="UP001156836"/>
    </source>
</evidence>
<reference evidence="2" key="1">
    <citation type="journal article" date="2019" name="Int. J. Syst. Evol. Microbiol.">
        <title>The Global Catalogue of Microorganisms (GCM) 10K type strain sequencing project: providing services to taxonomists for standard genome sequencing and annotation.</title>
        <authorList>
            <consortium name="The Broad Institute Genomics Platform"/>
            <consortium name="The Broad Institute Genome Sequencing Center for Infectious Disease"/>
            <person name="Wu L."/>
            <person name="Ma J."/>
        </authorList>
    </citation>
    <scope>NUCLEOTIDE SEQUENCE [LARGE SCALE GENOMIC DNA]</scope>
    <source>
        <strain evidence="2">NBRC 104970</strain>
    </source>
</reference>
<evidence type="ECO:0000313" key="1">
    <source>
        <dbReference type="EMBL" id="GLS05756.1"/>
    </source>
</evidence>
<dbReference type="EMBL" id="BSOZ01000063">
    <property type="protein sequence ID" value="GLS05756.1"/>
    <property type="molecule type" value="Genomic_DNA"/>
</dbReference>
<comment type="caution">
    <text evidence="1">The sequence shown here is derived from an EMBL/GenBank/DDBJ whole genome shotgun (WGS) entry which is preliminary data.</text>
</comment>
<proteinExistence type="predicted"/>
<evidence type="ECO:0008006" key="3">
    <source>
        <dbReference type="Google" id="ProtNLM"/>
    </source>
</evidence>
<protein>
    <recommendedName>
        <fullName evidence="3">Phosphate ABC transporter substrate-binding protein</fullName>
    </recommendedName>
</protein>
<dbReference type="RefSeq" id="WP_026263111.1">
    <property type="nucleotide sequence ID" value="NZ_BSOZ01000063.1"/>
</dbReference>
<keyword evidence="2" id="KW-1185">Reference proteome</keyword>
<dbReference type="Pfam" id="PF12974">
    <property type="entry name" value="Phosphonate-bd"/>
    <property type="match status" value="1"/>
</dbReference>
<gene>
    <name evidence="1" type="ORF">GCM10007860_29130</name>
</gene>
<accession>A0ABQ6BYZ6</accession>
<name>A0ABQ6BYZ6_9NEIS</name>